<feature type="transmembrane region" description="Helical" evidence="7">
    <location>
        <begin position="21"/>
        <end position="43"/>
    </location>
</feature>
<keyword evidence="4 7" id="KW-0812">Transmembrane</keyword>
<dbReference type="InterPro" id="IPR010920">
    <property type="entry name" value="LSM_dom_sf"/>
</dbReference>
<evidence type="ECO:0000256" key="3">
    <source>
        <dbReference type="ARBA" id="ARBA00022475"/>
    </source>
</evidence>
<evidence type="ECO:0000256" key="4">
    <source>
        <dbReference type="ARBA" id="ARBA00022692"/>
    </source>
</evidence>
<feature type="domain" description="Mechanosensitive ion channel MscS C-terminal" evidence="9">
    <location>
        <begin position="539"/>
        <end position="657"/>
    </location>
</feature>
<evidence type="ECO:0000259" key="10">
    <source>
        <dbReference type="Pfam" id="PF21088"/>
    </source>
</evidence>
<dbReference type="InterPro" id="IPR045042">
    <property type="entry name" value="YnaI-like"/>
</dbReference>
<keyword evidence="12" id="KW-1185">Reference proteome</keyword>
<accession>A0A377PSV6</accession>
<organism evidence="11 12">
    <name type="scientific">Helicobacter muridarum</name>
    <dbReference type="NCBI Taxonomy" id="216"/>
    <lineage>
        <taxon>Bacteria</taxon>
        <taxon>Pseudomonadati</taxon>
        <taxon>Campylobacterota</taxon>
        <taxon>Epsilonproteobacteria</taxon>
        <taxon>Campylobacterales</taxon>
        <taxon>Helicobacteraceae</taxon>
        <taxon>Helicobacter</taxon>
    </lineage>
</organism>
<sequence>MLYIDSMLMRKMQKVNTNIIYIRQLLPHIAMLVFIINLCYFVFSPLKASEDANKQTKIGNESKIEKPQQNVQSIDSIIDAIVQINWHIHLKQSNELLNDSEIANNHLKAISQEELINKKELMLQSLPLDIINNKKPIIFNLKSNLSAYKKGEMLLSESAIMHDEYEKISSSISMQLLKAQNILLTTIISLRKKLDFFSQQSKVIEIINPAIENLKQLPNSFDLPKDLTQKQIKSLKLAKEKYLNSLASYIEIASYLELKSTELLPQNTMINLAMQWILEGIAGFIPLDHSNLIVAKIIVSFGIFLILWIWRKLIARLVMFVMDFIVHISKQDKAIHSDIQKGIIKPISLFLLAWSINVSIGILYYPQLEPESIANWFVIFYIINIAWLFIAIIKSYGAAIISTIAQKSTDGFRKEIINLILKVLYTVVCIIALLIILKRLGFNVSAIIASLGLGGLAVALAIKDMLSNFFASVMLLLDNSFSQGDWIQAGGVEGNVVEVGLRRTTIRTFDNALLFVPNSEIANKAITNWNRRKEGRRMKMVVGVTYDATPDKLRLCVEQITTMLKNHEGIAQSNDTSEILYNDNYKMLSLRKDIISIDDYLGYKNSLYVNVDELADSSINIAIDCFTKSTSKMEFVKVREDIIFKIMDIVDKCGLSFAFPSQSVYVENLPPFKTQSDIIKSENF</sequence>
<name>A0A377PSV6_9HELI</name>
<evidence type="ECO:0000313" key="12">
    <source>
        <dbReference type="Proteomes" id="UP000255139"/>
    </source>
</evidence>
<dbReference type="SUPFAM" id="SSF82861">
    <property type="entry name" value="Mechanosensitive channel protein MscS (YggB), transmembrane region"/>
    <property type="match status" value="1"/>
</dbReference>
<evidence type="ECO:0000256" key="1">
    <source>
        <dbReference type="ARBA" id="ARBA00004651"/>
    </source>
</evidence>
<dbReference type="GO" id="GO:0005886">
    <property type="term" value="C:plasma membrane"/>
    <property type="evidence" value="ECO:0007669"/>
    <property type="project" value="UniProtKB-SubCell"/>
</dbReference>
<dbReference type="GO" id="GO:0008381">
    <property type="term" value="F:mechanosensitive monoatomic ion channel activity"/>
    <property type="evidence" value="ECO:0007669"/>
    <property type="project" value="UniProtKB-ARBA"/>
</dbReference>
<dbReference type="Proteomes" id="UP000255139">
    <property type="component" value="Unassembled WGS sequence"/>
</dbReference>
<evidence type="ECO:0000256" key="2">
    <source>
        <dbReference type="ARBA" id="ARBA00008017"/>
    </source>
</evidence>
<feature type="transmembrane region" description="Helical" evidence="7">
    <location>
        <begin position="416"/>
        <end position="436"/>
    </location>
</feature>
<evidence type="ECO:0000256" key="7">
    <source>
        <dbReference type="SAM" id="Phobius"/>
    </source>
</evidence>
<protein>
    <submittedName>
        <fullName evidence="11">Potassium efflux system KefA protein / Small-conductance mechanosensitive channel</fullName>
    </submittedName>
</protein>
<dbReference type="PANTHER" id="PTHR43634:SF2">
    <property type="entry name" value="LOW CONDUCTANCE MECHANOSENSITIVE CHANNEL YNAI"/>
    <property type="match status" value="1"/>
</dbReference>
<dbReference type="Gene3D" id="3.30.70.100">
    <property type="match status" value="1"/>
</dbReference>
<dbReference type="SUPFAM" id="SSF82689">
    <property type="entry name" value="Mechanosensitive channel protein MscS (YggB), C-terminal domain"/>
    <property type="match status" value="1"/>
</dbReference>
<feature type="domain" description="Mechanosensitive ion channel MscS" evidence="8">
    <location>
        <begin position="464"/>
        <end position="531"/>
    </location>
</feature>
<evidence type="ECO:0000259" key="8">
    <source>
        <dbReference type="Pfam" id="PF00924"/>
    </source>
</evidence>
<dbReference type="InterPro" id="IPR049142">
    <property type="entry name" value="MS_channel_1st"/>
</dbReference>
<dbReference type="InterPro" id="IPR023408">
    <property type="entry name" value="MscS_beta-dom_sf"/>
</dbReference>
<comment type="similarity">
    <text evidence="2">Belongs to the MscS (TC 1.A.23) family.</text>
</comment>
<dbReference type="InterPro" id="IPR011014">
    <property type="entry name" value="MscS_channel_TM-2"/>
</dbReference>
<keyword evidence="6 7" id="KW-0472">Membrane</keyword>
<dbReference type="InterPro" id="IPR011066">
    <property type="entry name" value="MscS_channel_C_sf"/>
</dbReference>
<keyword evidence="3" id="KW-1003">Cell membrane</keyword>
<dbReference type="EMBL" id="UGJE01000002">
    <property type="protein sequence ID" value="STQ85610.1"/>
    <property type="molecule type" value="Genomic_DNA"/>
</dbReference>
<dbReference type="Pfam" id="PF21082">
    <property type="entry name" value="MS_channel_3rd"/>
    <property type="match status" value="1"/>
</dbReference>
<reference evidence="11 12" key="1">
    <citation type="submission" date="2018-06" db="EMBL/GenBank/DDBJ databases">
        <authorList>
            <consortium name="Pathogen Informatics"/>
            <person name="Doyle S."/>
        </authorList>
    </citation>
    <scope>NUCLEOTIDE SEQUENCE [LARGE SCALE GENOMIC DNA]</scope>
    <source>
        <strain evidence="11 12">NCTC12714</strain>
    </source>
</reference>
<comment type="subcellular location">
    <subcellularLocation>
        <location evidence="1">Cell membrane</location>
        <topology evidence="1">Multi-pass membrane protein</topology>
    </subcellularLocation>
</comment>
<dbReference type="RefSeq" id="WP_052089703.1">
    <property type="nucleotide sequence ID" value="NZ_FZML01000002.1"/>
</dbReference>
<gene>
    <name evidence="11" type="primary">ynaI</name>
    <name evidence="11" type="ORF">NCTC12714_00396</name>
</gene>
<feature type="transmembrane region" description="Helical" evidence="7">
    <location>
        <begin position="442"/>
        <end position="462"/>
    </location>
</feature>
<dbReference type="Pfam" id="PF00924">
    <property type="entry name" value="MS_channel_2nd"/>
    <property type="match status" value="1"/>
</dbReference>
<dbReference type="Gene3D" id="2.30.30.60">
    <property type="match status" value="1"/>
</dbReference>
<dbReference type="SUPFAM" id="SSF50182">
    <property type="entry name" value="Sm-like ribonucleoproteins"/>
    <property type="match status" value="1"/>
</dbReference>
<evidence type="ECO:0000256" key="6">
    <source>
        <dbReference type="ARBA" id="ARBA00023136"/>
    </source>
</evidence>
<evidence type="ECO:0000259" key="9">
    <source>
        <dbReference type="Pfam" id="PF21082"/>
    </source>
</evidence>
<dbReference type="PANTHER" id="PTHR43634">
    <property type="entry name" value="OW CONDUCTANCE MECHANOSENSITIVE CHANNEL"/>
    <property type="match status" value="1"/>
</dbReference>
<dbReference type="InterPro" id="IPR006685">
    <property type="entry name" value="MscS_channel_2nd"/>
</dbReference>
<dbReference type="InterPro" id="IPR049278">
    <property type="entry name" value="MS_channel_C"/>
</dbReference>
<feature type="transmembrane region" description="Helical" evidence="7">
    <location>
        <begin position="378"/>
        <end position="404"/>
    </location>
</feature>
<proteinExistence type="inferred from homology"/>
<keyword evidence="5 7" id="KW-1133">Transmembrane helix</keyword>
<dbReference type="Pfam" id="PF21088">
    <property type="entry name" value="MS_channel_1st"/>
    <property type="match status" value="1"/>
</dbReference>
<feature type="transmembrane region" description="Helical" evidence="7">
    <location>
        <begin position="347"/>
        <end position="366"/>
    </location>
</feature>
<feature type="domain" description="Mechanosensitive ion channel transmembrane helices 2/3" evidence="10">
    <location>
        <begin position="423"/>
        <end position="462"/>
    </location>
</feature>
<evidence type="ECO:0000313" key="11">
    <source>
        <dbReference type="EMBL" id="STQ85610.1"/>
    </source>
</evidence>
<evidence type="ECO:0000256" key="5">
    <source>
        <dbReference type="ARBA" id="ARBA00022989"/>
    </source>
</evidence>
<dbReference type="Gene3D" id="1.10.287.1260">
    <property type="match status" value="1"/>
</dbReference>
<feature type="transmembrane region" description="Helical" evidence="7">
    <location>
        <begin position="292"/>
        <end position="310"/>
    </location>
</feature>
<dbReference type="AlphaFoldDB" id="A0A377PSV6"/>